<feature type="compositionally biased region" description="Polar residues" evidence="1">
    <location>
        <begin position="104"/>
        <end position="113"/>
    </location>
</feature>
<evidence type="ECO:0000313" key="2">
    <source>
        <dbReference type="EMBL" id="KAJ7364397.1"/>
    </source>
</evidence>
<protein>
    <submittedName>
        <fullName evidence="2">Uncharacterized protein</fullName>
    </submittedName>
</protein>
<accession>A0AAD7APA3</accession>
<dbReference type="EMBL" id="JARIHO010000003">
    <property type="protein sequence ID" value="KAJ7364397.1"/>
    <property type="molecule type" value="Genomic_DNA"/>
</dbReference>
<dbReference type="Proteomes" id="UP001218218">
    <property type="component" value="Unassembled WGS sequence"/>
</dbReference>
<feature type="region of interest" description="Disordered" evidence="1">
    <location>
        <begin position="103"/>
        <end position="125"/>
    </location>
</feature>
<comment type="caution">
    <text evidence="2">The sequence shown here is derived from an EMBL/GenBank/DDBJ whole genome shotgun (WGS) entry which is preliminary data.</text>
</comment>
<keyword evidence="3" id="KW-1185">Reference proteome</keyword>
<reference evidence="2" key="1">
    <citation type="submission" date="2023-03" db="EMBL/GenBank/DDBJ databases">
        <title>Massive genome expansion in bonnet fungi (Mycena s.s.) driven by repeated elements and novel gene families across ecological guilds.</title>
        <authorList>
            <consortium name="Lawrence Berkeley National Laboratory"/>
            <person name="Harder C.B."/>
            <person name="Miyauchi S."/>
            <person name="Viragh M."/>
            <person name="Kuo A."/>
            <person name="Thoen E."/>
            <person name="Andreopoulos B."/>
            <person name="Lu D."/>
            <person name="Skrede I."/>
            <person name="Drula E."/>
            <person name="Henrissat B."/>
            <person name="Morin E."/>
            <person name="Kohler A."/>
            <person name="Barry K."/>
            <person name="LaButti K."/>
            <person name="Morin E."/>
            <person name="Salamov A."/>
            <person name="Lipzen A."/>
            <person name="Mereny Z."/>
            <person name="Hegedus B."/>
            <person name="Baldrian P."/>
            <person name="Stursova M."/>
            <person name="Weitz H."/>
            <person name="Taylor A."/>
            <person name="Grigoriev I.V."/>
            <person name="Nagy L.G."/>
            <person name="Martin F."/>
            <person name="Kauserud H."/>
        </authorList>
    </citation>
    <scope>NUCLEOTIDE SEQUENCE</scope>
    <source>
        <strain evidence="2">CBHHK002</strain>
    </source>
</reference>
<proteinExistence type="predicted"/>
<organism evidence="2 3">
    <name type="scientific">Mycena albidolilacea</name>
    <dbReference type="NCBI Taxonomy" id="1033008"/>
    <lineage>
        <taxon>Eukaryota</taxon>
        <taxon>Fungi</taxon>
        <taxon>Dikarya</taxon>
        <taxon>Basidiomycota</taxon>
        <taxon>Agaricomycotina</taxon>
        <taxon>Agaricomycetes</taxon>
        <taxon>Agaricomycetidae</taxon>
        <taxon>Agaricales</taxon>
        <taxon>Marasmiineae</taxon>
        <taxon>Mycenaceae</taxon>
        <taxon>Mycena</taxon>
    </lineage>
</organism>
<evidence type="ECO:0000313" key="3">
    <source>
        <dbReference type="Proteomes" id="UP001218218"/>
    </source>
</evidence>
<name>A0AAD7APA3_9AGAR</name>
<dbReference type="AlphaFoldDB" id="A0AAD7APA3"/>
<evidence type="ECO:0000256" key="1">
    <source>
        <dbReference type="SAM" id="MobiDB-lite"/>
    </source>
</evidence>
<gene>
    <name evidence="2" type="ORF">DFH08DRAFT_272901</name>
</gene>
<sequence>MPILETHYPAPSSSPLPLLLRTITLGFPCSKLNSFDPPMHPSVFVNRQKKAERDPGDPCSVHCSRWRKLLLDVRHCDDLGVDWLNAADGCLVALKTLRKPCPSSPYSPGSNHPPQRVGFAGGNTQSSPQYQLRALQGFDILRSSTDSLTDPSWTELEVACAIWHDLDQYDRRVRRSLTRHIHYTPAGAAMCLKMSFAVERTRSIPPFYLSSTRSTTDPAHRYIPMVALRLLPEELTRTRDPNNELEHSPQVWPAVRTLRQMNRPGAARRNLDDDHTLLPRFEKSIKSPKMRPSILVSSH</sequence>